<dbReference type="EMBL" id="LZZM01000143">
    <property type="protein sequence ID" value="OOM77711.1"/>
    <property type="molecule type" value="Genomic_DNA"/>
</dbReference>
<dbReference type="STRING" id="29367.CLPUN_21460"/>
<dbReference type="RefSeq" id="WP_077847293.1">
    <property type="nucleotide sequence ID" value="NZ_LZZM01000143.1"/>
</dbReference>
<dbReference type="AlphaFoldDB" id="A0A1S8TJ34"/>
<evidence type="ECO:0000313" key="2">
    <source>
        <dbReference type="EMBL" id="OOM77711.1"/>
    </source>
</evidence>
<dbReference type="Pfam" id="PF07495">
    <property type="entry name" value="Y_Y_Y"/>
    <property type="match status" value="4"/>
</dbReference>
<name>A0A1S8TJ34_9CLOT</name>
<sequence>MEELQLKYVEIVFDKPTPQNIGTEINISSKIDSQVGNLEYKFIVGRGGVWNTIQEFSGKNECAWKPKIEGEYMVMVQAREKFGKKPLDYLAKEDYSIVDGNVINTMHEEVSIEKAVNQGELKVDFSEIVGCEEKTLVKMKKEDYNECKIDFKNAITNLEDNVLFLEVKELSKEEEETLVGNGEVEGKKVKFLDGVVLGENDNILPQKESEDGLEIERSLIKDIIIDKTEVVVGEQCFIEVLPKNENGCLYRFYIKSYQDWDIVRDYDASNILKYTATQAGEKEFLIQCKKMESTESFEDYRTIKVMVKNIRKIEITNFKCLSKSLIVGQKLEFEVETNIRQEQQEKDQIILLYKFYKIYKDGKSICIQDYSTQNHVYYKEMEAGSYRILCLVKNIFSNKEYDDRAVLMYNVKPYKNIKINSFVASLNSPQTTETELKFTSEVEGGNSLLYRYKVNGPIEVDTGFISEDQFIWNPMDAGEYEIILYVKDINYIGEYEATKKIAFTIEKKGSRPVKILDIVIDKEKKIIIGESVNIMVKGEGGTRLEYAFIIKKNNRNLEKIEYKKSNWISYIPKDVGEYQIEIMVRDRYSDKPYDTNATVYLKAMEYLPGEIDYIILPYKETYLIGDTIEFECIIQNTQSVLVKYETKINGHLVEETDFSKNKKLRFIPKIAGKYTIDVYVKNIKCKDEYDSKKQININISEASPVIETKIITNKLEGNINEEFTFEAISRGGKDVCYEFYLMENNEWKKVQEYSRKHHYSFIPFASGKYKILALTKSYYKKVSYEDYDQIVFFVKG</sequence>
<protein>
    <submittedName>
        <fullName evidence="2">Y_Y_Y domain protein</fullName>
    </submittedName>
</protein>
<evidence type="ECO:0000313" key="3">
    <source>
        <dbReference type="Proteomes" id="UP000190890"/>
    </source>
</evidence>
<evidence type="ECO:0000259" key="1">
    <source>
        <dbReference type="Pfam" id="PF07495"/>
    </source>
</evidence>
<feature type="domain" description="Two component regulator three Y" evidence="1">
    <location>
        <begin position="539"/>
        <end position="599"/>
    </location>
</feature>
<keyword evidence="3" id="KW-1185">Reference proteome</keyword>
<organism evidence="2 3">
    <name type="scientific">Clostridium puniceum</name>
    <dbReference type="NCBI Taxonomy" id="29367"/>
    <lineage>
        <taxon>Bacteria</taxon>
        <taxon>Bacillati</taxon>
        <taxon>Bacillota</taxon>
        <taxon>Clostridia</taxon>
        <taxon>Eubacteriales</taxon>
        <taxon>Clostridiaceae</taxon>
        <taxon>Clostridium</taxon>
    </lineage>
</organism>
<comment type="caution">
    <text evidence="2">The sequence shown here is derived from an EMBL/GenBank/DDBJ whole genome shotgun (WGS) entry which is preliminary data.</text>
</comment>
<proteinExistence type="predicted"/>
<feature type="domain" description="Two component regulator three Y" evidence="1">
    <location>
        <begin position="36"/>
        <end position="93"/>
    </location>
</feature>
<reference evidence="2 3" key="1">
    <citation type="submission" date="2016-05" db="EMBL/GenBank/DDBJ databases">
        <title>Microbial solvent formation.</title>
        <authorList>
            <person name="Poehlein A."/>
            <person name="Montoya Solano J.D."/>
            <person name="Flitsch S."/>
            <person name="Krabben P."/>
            <person name="Duerre P."/>
            <person name="Daniel R."/>
        </authorList>
    </citation>
    <scope>NUCLEOTIDE SEQUENCE [LARGE SCALE GENOMIC DNA]</scope>
    <source>
        <strain evidence="2 3">DSM 2619</strain>
    </source>
</reference>
<dbReference type="NCBIfam" id="NF010681">
    <property type="entry name" value="PRK14081.1"/>
    <property type="match status" value="1"/>
</dbReference>
<dbReference type="InterPro" id="IPR011123">
    <property type="entry name" value="Y_Y_Y"/>
</dbReference>
<gene>
    <name evidence="2" type="ORF">CLPUN_21460</name>
</gene>
<feature type="domain" description="Two component regulator three Y" evidence="1">
    <location>
        <begin position="636"/>
        <end position="699"/>
    </location>
</feature>
<dbReference type="Proteomes" id="UP000190890">
    <property type="component" value="Unassembled WGS sequence"/>
</dbReference>
<feature type="domain" description="Two component regulator three Y" evidence="1">
    <location>
        <begin position="351"/>
        <end position="411"/>
    </location>
</feature>
<accession>A0A1S8TJ34</accession>
<dbReference type="OrthoDB" id="1925648at2"/>